<protein>
    <submittedName>
        <fullName evidence="2">Uncharacterized protein</fullName>
    </submittedName>
</protein>
<evidence type="ECO:0000256" key="1">
    <source>
        <dbReference type="SAM" id="Phobius"/>
    </source>
</evidence>
<feature type="transmembrane region" description="Helical" evidence="1">
    <location>
        <begin position="46"/>
        <end position="64"/>
    </location>
</feature>
<accession>V7BUA8</accession>
<dbReference type="SMR" id="V7BUA8"/>
<dbReference type="EMBL" id="CM002292">
    <property type="protein sequence ID" value="ESW21554.1"/>
    <property type="molecule type" value="Genomic_DNA"/>
</dbReference>
<keyword evidence="1" id="KW-0812">Transmembrane</keyword>
<name>V7BUA8_PHAVU</name>
<organism evidence="2 3">
    <name type="scientific">Phaseolus vulgaris</name>
    <name type="common">Kidney bean</name>
    <name type="synonym">French bean</name>
    <dbReference type="NCBI Taxonomy" id="3885"/>
    <lineage>
        <taxon>Eukaryota</taxon>
        <taxon>Viridiplantae</taxon>
        <taxon>Streptophyta</taxon>
        <taxon>Embryophyta</taxon>
        <taxon>Tracheophyta</taxon>
        <taxon>Spermatophyta</taxon>
        <taxon>Magnoliopsida</taxon>
        <taxon>eudicotyledons</taxon>
        <taxon>Gunneridae</taxon>
        <taxon>Pentapetalae</taxon>
        <taxon>rosids</taxon>
        <taxon>fabids</taxon>
        <taxon>Fabales</taxon>
        <taxon>Fabaceae</taxon>
        <taxon>Papilionoideae</taxon>
        <taxon>50 kb inversion clade</taxon>
        <taxon>NPAAA clade</taxon>
        <taxon>indigoferoid/millettioid clade</taxon>
        <taxon>Phaseoleae</taxon>
        <taxon>Phaseolus</taxon>
    </lineage>
</organism>
<dbReference type="Proteomes" id="UP000000226">
    <property type="component" value="Chromosome 5"/>
</dbReference>
<dbReference type="Gramene" id="ESW21554">
    <property type="protein sequence ID" value="ESW21554"/>
    <property type="gene ID" value="PHAVU_005G080500g"/>
</dbReference>
<keyword evidence="1" id="KW-1133">Transmembrane helix</keyword>
<sequence length="91" mass="10018">MEEMEEGSGSCALTTASTTVEVSVTLGEFSCSCLVLFGINSETLKAMVEEVVVLVVALSLYLLIHRDYHRNVDRGYICSLFLHFLLLVGEN</sequence>
<proteinExistence type="predicted"/>
<keyword evidence="1" id="KW-0472">Membrane</keyword>
<dbReference type="AlphaFoldDB" id="V7BUA8"/>
<evidence type="ECO:0000313" key="3">
    <source>
        <dbReference type="Proteomes" id="UP000000226"/>
    </source>
</evidence>
<reference evidence="3" key="1">
    <citation type="journal article" date="2014" name="Nat. Genet.">
        <title>A reference genome for common bean and genome-wide analysis of dual domestications.</title>
        <authorList>
            <person name="Schmutz J."/>
            <person name="McClean P.E."/>
            <person name="Mamidi S."/>
            <person name="Wu G.A."/>
            <person name="Cannon S.B."/>
            <person name="Grimwood J."/>
            <person name="Jenkins J."/>
            <person name="Shu S."/>
            <person name="Song Q."/>
            <person name="Chavarro C."/>
            <person name="Torres-Torres M."/>
            <person name="Geffroy V."/>
            <person name="Moghaddam S.M."/>
            <person name="Gao D."/>
            <person name="Abernathy B."/>
            <person name="Barry K."/>
            <person name="Blair M."/>
            <person name="Brick M.A."/>
            <person name="Chovatia M."/>
            <person name="Gepts P."/>
            <person name="Goodstein D.M."/>
            <person name="Gonzales M."/>
            <person name="Hellsten U."/>
            <person name="Hyten D.L."/>
            <person name="Jia G."/>
            <person name="Kelly J.D."/>
            <person name="Kudrna D."/>
            <person name="Lee R."/>
            <person name="Richard M.M."/>
            <person name="Miklas P.N."/>
            <person name="Osorno J.M."/>
            <person name="Rodrigues J."/>
            <person name="Thareau V."/>
            <person name="Urrea C.A."/>
            <person name="Wang M."/>
            <person name="Yu Y."/>
            <person name="Zhang M."/>
            <person name="Wing R.A."/>
            <person name="Cregan P.B."/>
            <person name="Rokhsar D.S."/>
            <person name="Jackson S.A."/>
        </authorList>
    </citation>
    <scope>NUCLEOTIDE SEQUENCE [LARGE SCALE GENOMIC DNA]</scope>
    <source>
        <strain evidence="3">cv. G19833</strain>
    </source>
</reference>
<keyword evidence="3" id="KW-1185">Reference proteome</keyword>
<evidence type="ECO:0000313" key="2">
    <source>
        <dbReference type="EMBL" id="ESW21554.1"/>
    </source>
</evidence>
<gene>
    <name evidence="2" type="ORF">PHAVU_005G080500g</name>
</gene>